<evidence type="ECO:0000256" key="10">
    <source>
        <dbReference type="RuleBase" id="RU362125"/>
    </source>
</evidence>
<evidence type="ECO:0000256" key="3">
    <source>
        <dbReference type="ARBA" id="ARBA00022630"/>
    </source>
</evidence>
<evidence type="ECO:0000313" key="15">
    <source>
        <dbReference type="EMBL" id="RKQ68062.1"/>
    </source>
</evidence>
<evidence type="ECO:0000313" key="16">
    <source>
        <dbReference type="Proteomes" id="UP000277424"/>
    </source>
</evidence>
<dbReference type="EMBL" id="RBIG01000004">
    <property type="protein sequence ID" value="RKQ68062.1"/>
    <property type="molecule type" value="Genomic_DNA"/>
</dbReference>
<dbReference type="InterPro" id="IPR046373">
    <property type="entry name" value="Acyl-CoA_Oxase/DH_mid-dom_sf"/>
</dbReference>
<dbReference type="PANTHER" id="PTHR42803:SF1">
    <property type="entry name" value="BROAD-SPECIFICITY LINEAR ACYL-COA DEHYDROGENASE FADE5"/>
    <property type="match status" value="1"/>
</dbReference>
<dbReference type="Gene3D" id="2.40.110.10">
    <property type="entry name" value="Butyryl-CoA Dehydrogenase, subunit A, domain 2"/>
    <property type="match status" value="1"/>
</dbReference>
<dbReference type="Pfam" id="PF12806">
    <property type="entry name" value="Acyl-CoA_dh_C"/>
    <property type="match status" value="1"/>
</dbReference>
<dbReference type="Pfam" id="PF00441">
    <property type="entry name" value="Acyl-CoA_dh_1"/>
    <property type="match status" value="1"/>
</dbReference>
<evidence type="ECO:0000256" key="7">
    <source>
        <dbReference type="ARBA" id="ARBA00058683"/>
    </source>
</evidence>
<comment type="caution">
    <text evidence="15">The sequence shown here is derived from an EMBL/GenBank/DDBJ whole genome shotgun (WGS) entry which is preliminary data.</text>
</comment>
<name>A0A420WAV4_9PROT</name>
<dbReference type="InterPro" id="IPR037069">
    <property type="entry name" value="AcylCoA_DH/ox_N_sf"/>
</dbReference>
<keyword evidence="3 10" id="KW-0285">Flavoprotein</keyword>
<dbReference type="InterPro" id="IPR009100">
    <property type="entry name" value="AcylCoA_DH/oxidase_NM_dom_sf"/>
</dbReference>
<dbReference type="GO" id="GO:0016627">
    <property type="term" value="F:oxidoreductase activity, acting on the CH-CH group of donors"/>
    <property type="evidence" value="ECO:0007669"/>
    <property type="project" value="InterPro"/>
</dbReference>
<feature type="domain" description="Acyl-CoA dehydrogenase/oxidase C-terminal" evidence="11">
    <location>
        <begin position="283"/>
        <end position="448"/>
    </location>
</feature>
<feature type="domain" description="Acetyl-CoA dehydrogenase-like C-terminal" evidence="14">
    <location>
        <begin position="464"/>
        <end position="592"/>
    </location>
</feature>
<evidence type="ECO:0000256" key="5">
    <source>
        <dbReference type="ARBA" id="ARBA00023002"/>
    </source>
</evidence>
<dbReference type="InterPro" id="IPR052166">
    <property type="entry name" value="Diverse_Acyl-CoA_DH"/>
</dbReference>
<dbReference type="SUPFAM" id="SSF56645">
    <property type="entry name" value="Acyl-CoA dehydrogenase NM domain-like"/>
    <property type="match status" value="1"/>
</dbReference>
<evidence type="ECO:0000259" key="11">
    <source>
        <dbReference type="Pfam" id="PF00441"/>
    </source>
</evidence>
<comment type="similarity">
    <text evidence="2 10">Belongs to the acyl-CoA dehydrogenase family.</text>
</comment>
<feature type="domain" description="Acyl-CoA oxidase/dehydrogenase middle" evidence="12">
    <location>
        <begin position="162"/>
        <end position="264"/>
    </location>
</feature>
<protein>
    <recommendedName>
        <fullName evidence="9">3-methylmercaptopropionyl-CoA dehydrogenase</fullName>
        <ecNumber evidence="8">1.3.99.41</ecNumber>
    </recommendedName>
</protein>
<dbReference type="RefSeq" id="WP_121221802.1">
    <property type="nucleotide sequence ID" value="NZ_RBIG01000004.1"/>
</dbReference>
<reference evidence="15 16" key="1">
    <citation type="submission" date="2018-10" db="EMBL/GenBank/DDBJ databases">
        <title>Comparative analysis of microorganisms from saline springs in Andes Mountain Range, Colombia.</title>
        <authorList>
            <person name="Rubin E."/>
        </authorList>
    </citation>
    <scope>NUCLEOTIDE SEQUENCE [LARGE SCALE GENOMIC DNA]</scope>
    <source>
        <strain evidence="15 16">USBA 36</strain>
    </source>
</reference>
<dbReference type="InterPro" id="IPR013786">
    <property type="entry name" value="AcylCoA_DH/ox_N"/>
</dbReference>
<feature type="domain" description="Acyl-CoA dehydrogenase/oxidase N-terminal" evidence="13">
    <location>
        <begin position="40"/>
        <end position="157"/>
    </location>
</feature>
<dbReference type="PANTHER" id="PTHR42803">
    <property type="entry name" value="ACYL-COA DEHYDROGENASE"/>
    <property type="match status" value="1"/>
</dbReference>
<dbReference type="AlphaFoldDB" id="A0A420WAV4"/>
<dbReference type="EC" id="1.3.99.41" evidence="8"/>
<dbReference type="InterPro" id="IPR036250">
    <property type="entry name" value="AcylCo_DH-like_C"/>
</dbReference>
<proteinExistence type="inferred from homology"/>
<evidence type="ECO:0000259" key="14">
    <source>
        <dbReference type="Pfam" id="PF12806"/>
    </source>
</evidence>
<dbReference type="SUPFAM" id="SSF47203">
    <property type="entry name" value="Acyl-CoA dehydrogenase C-terminal domain-like"/>
    <property type="match status" value="1"/>
</dbReference>
<dbReference type="OrthoDB" id="5510711at2"/>
<dbReference type="Gene3D" id="1.20.140.10">
    <property type="entry name" value="Butyryl-CoA Dehydrogenase, subunit A, domain 3"/>
    <property type="match status" value="1"/>
</dbReference>
<dbReference type="InterPro" id="IPR025878">
    <property type="entry name" value="Acyl-CoA_dh-like_C_dom"/>
</dbReference>
<organism evidence="15 16">
    <name type="scientific">Oceanibaculum indicum</name>
    <dbReference type="NCBI Taxonomy" id="526216"/>
    <lineage>
        <taxon>Bacteria</taxon>
        <taxon>Pseudomonadati</taxon>
        <taxon>Pseudomonadota</taxon>
        <taxon>Alphaproteobacteria</taxon>
        <taxon>Rhodospirillales</taxon>
        <taxon>Oceanibaculaceae</taxon>
        <taxon>Oceanibaculum</taxon>
    </lineage>
</organism>
<keyword evidence="4 10" id="KW-0274">FAD</keyword>
<dbReference type="Proteomes" id="UP000277424">
    <property type="component" value="Unassembled WGS sequence"/>
</dbReference>
<evidence type="ECO:0000256" key="2">
    <source>
        <dbReference type="ARBA" id="ARBA00009347"/>
    </source>
</evidence>
<dbReference type="InterPro" id="IPR006091">
    <property type="entry name" value="Acyl-CoA_Oxase/DH_mid-dom"/>
</dbReference>
<evidence type="ECO:0000256" key="9">
    <source>
        <dbReference type="ARBA" id="ARBA00069043"/>
    </source>
</evidence>
<dbReference type="FunFam" id="2.40.110.10:FF:000031">
    <property type="entry name" value="Acyl-CoA dehydrogenase, putative"/>
    <property type="match status" value="1"/>
</dbReference>
<dbReference type="Pfam" id="PF02771">
    <property type="entry name" value="Acyl-CoA_dh_N"/>
    <property type="match status" value="1"/>
</dbReference>
<comment type="cofactor">
    <cofactor evidence="1 10">
        <name>FAD</name>
        <dbReference type="ChEBI" id="CHEBI:57692"/>
    </cofactor>
</comment>
<sequence length="596" mass="64136">MTAYSAPLKDMAFVLNRVLDLKGVSSLPGYEAAEPALVEQVLEEANKLARDVLAPLNAPGDRAGSRIENGVVRTPDGFKQAYGQFTEGGWNGVPFDPDYGGQGLPWLVQQALAEMWQSANMSFGLCPLLTQGAIELLHAHGTAEQKALYLPRMIAGDWTGTMNLTEPQAGSDVGAVKTRAIPEGNHYRITGQKIYITYGDHDWTENVIHMVLARLPDAPEGTKGISLFLVPKFLVNPDGSLGERNDLRPVSLEHKLGINASPTCVMAYGDNGGAIGYLVGGENRGMECMFTMMNNARLAVGTQGLSIAERAYQQALEYAKTRIQSRDANGSAGPVAIIRHPDVRRMLMGMKSGIEAMRGLSYLAAWALDHSRRNPDDAQRARAQRLIDLLTPIVKGWCTDLGIEIASTGVQVHGGMGFIEETGAAQHYRDARILPIYEGTNGIQANDLVGRKIVRDEAASMNELIAEMAGTLEGLRQQPGDDMEVVARALEDGIDALELATGWLMATFPEDRALALAGAAYYLKLCGTVIGGWMMARGALAALDGLSSGGEDASFLEARLVTARFYAEHYLPQATGLLAAMVEGGRSTLALDEAQF</sequence>
<evidence type="ECO:0000256" key="8">
    <source>
        <dbReference type="ARBA" id="ARBA00066694"/>
    </source>
</evidence>
<dbReference type="Gene3D" id="1.10.540.10">
    <property type="entry name" value="Acyl-CoA dehydrogenase/oxidase, N-terminal domain"/>
    <property type="match status" value="1"/>
</dbReference>
<evidence type="ECO:0000256" key="4">
    <source>
        <dbReference type="ARBA" id="ARBA00022827"/>
    </source>
</evidence>
<gene>
    <name evidence="15" type="ORF">BCL74_3380</name>
</gene>
<evidence type="ECO:0000259" key="13">
    <source>
        <dbReference type="Pfam" id="PF02771"/>
    </source>
</evidence>
<evidence type="ECO:0000259" key="12">
    <source>
        <dbReference type="Pfam" id="PF02770"/>
    </source>
</evidence>
<keyword evidence="5 10" id="KW-0560">Oxidoreductase</keyword>
<dbReference type="Pfam" id="PF02770">
    <property type="entry name" value="Acyl-CoA_dh_M"/>
    <property type="match status" value="1"/>
</dbReference>
<dbReference type="GO" id="GO:0050660">
    <property type="term" value="F:flavin adenine dinucleotide binding"/>
    <property type="evidence" value="ECO:0007669"/>
    <property type="project" value="InterPro"/>
</dbReference>
<dbReference type="InterPro" id="IPR009075">
    <property type="entry name" value="AcylCo_DH/oxidase_C"/>
</dbReference>
<evidence type="ECO:0000256" key="1">
    <source>
        <dbReference type="ARBA" id="ARBA00001974"/>
    </source>
</evidence>
<evidence type="ECO:0000256" key="6">
    <source>
        <dbReference type="ARBA" id="ARBA00051388"/>
    </source>
</evidence>
<comment type="function">
    <text evidence="7">Involved in the assimilation of dimethylsulphoniopropionate (DMSP), an important compound in the fixation of carbon in marine phytoplankton, by mediating the conversion of 3-(methylthio)propanoyl-CoA (MMPA-CoA) to 3-(methylthio)acryloyl-CoA (MTA-CoA).</text>
</comment>
<comment type="catalytic activity">
    <reaction evidence="6">
        <text>3-(methylsulfanyl)propanoyl-CoA + oxidized [electron-transfer flavoprotein] + H(+) = 3-(methylsulfanyl)acryloyl-CoA + reduced [electron-transfer flavoprotein]</text>
        <dbReference type="Rhea" id="RHEA:52612"/>
        <dbReference type="Rhea" id="RHEA-COMP:10685"/>
        <dbReference type="Rhea" id="RHEA-COMP:10686"/>
        <dbReference type="ChEBI" id="CHEBI:15378"/>
        <dbReference type="ChEBI" id="CHEBI:57692"/>
        <dbReference type="ChEBI" id="CHEBI:58307"/>
        <dbReference type="ChEBI" id="CHEBI:82815"/>
        <dbReference type="ChEBI" id="CHEBI:84994"/>
        <dbReference type="EC" id="1.3.99.41"/>
    </reaction>
    <physiologicalReaction direction="left-to-right" evidence="6">
        <dbReference type="Rhea" id="RHEA:52613"/>
    </physiologicalReaction>
</comment>
<accession>A0A420WAV4</accession>